<organism evidence="1 2">
    <name type="scientific">Ambrosiozyma monospora</name>
    <name type="common">Yeast</name>
    <name type="synonym">Endomycopsis monosporus</name>
    <dbReference type="NCBI Taxonomy" id="43982"/>
    <lineage>
        <taxon>Eukaryota</taxon>
        <taxon>Fungi</taxon>
        <taxon>Dikarya</taxon>
        <taxon>Ascomycota</taxon>
        <taxon>Saccharomycotina</taxon>
        <taxon>Pichiomycetes</taxon>
        <taxon>Pichiales</taxon>
        <taxon>Pichiaceae</taxon>
        <taxon>Ambrosiozyma</taxon>
    </lineage>
</organism>
<protein>
    <submittedName>
        <fullName evidence="1">Unnamed protein product</fullName>
    </submittedName>
</protein>
<proteinExistence type="predicted"/>
<dbReference type="Proteomes" id="UP001165064">
    <property type="component" value="Unassembled WGS sequence"/>
</dbReference>
<comment type="caution">
    <text evidence="1">The sequence shown here is derived from an EMBL/GenBank/DDBJ whole genome shotgun (WGS) entry which is preliminary data.</text>
</comment>
<evidence type="ECO:0000313" key="1">
    <source>
        <dbReference type="EMBL" id="GME99431.1"/>
    </source>
</evidence>
<sequence length="297" mass="32903">MAPIIGAVAHYFRKTERATAMAVAGTGGCVGGVLFPAMLRQSFQSIGFVWSMRCVALIDLICLSICILLVKERKLSEKQELSFKQKVKLYALKSFDFAALIKDKPYFFNVIGCVFAEGTIIITSGYFSFICVKNGFTESEAFLYVTVINVLSVIGRYLSGVIADKFVGSYNVIIFLLFITGISDLVMWMPFKANRGALWAYSVFYGFFYGGIFSLVPNCCSQIVKADIFGSRYATMYAVAGLCLLGFMPASSSLIGDGWDNRRNDGFIILAAIMSFISGTAYLVTRTMTVGWKWRKF</sequence>
<dbReference type="EMBL" id="BSXS01010991">
    <property type="protein sequence ID" value="GME99431.1"/>
    <property type="molecule type" value="Genomic_DNA"/>
</dbReference>
<name>A0ACB5U151_AMBMO</name>
<keyword evidence="2" id="KW-1185">Reference proteome</keyword>
<accession>A0ACB5U151</accession>
<evidence type="ECO:0000313" key="2">
    <source>
        <dbReference type="Proteomes" id="UP001165064"/>
    </source>
</evidence>
<gene>
    <name evidence="1" type="ORF">Amon02_001071700</name>
</gene>
<reference evidence="1" key="1">
    <citation type="submission" date="2023-04" db="EMBL/GenBank/DDBJ databases">
        <title>Ambrosiozyma monospora NBRC 10751.</title>
        <authorList>
            <person name="Ichikawa N."/>
            <person name="Sato H."/>
            <person name="Tonouchi N."/>
        </authorList>
    </citation>
    <scope>NUCLEOTIDE SEQUENCE</scope>
    <source>
        <strain evidence="1">NBRC 10751</strain>
    </source>
</reference>